<dbReference type="InterPro" id="IPR036890">
    <property type="entry name" value="HATPase_C_sf"/>
</dbReference>
<dbReference type="SMART" id="SM00138">
    <property type="entry name" value="MeTrc"/>
    <property type="match status" value="1"/>
</dbReference>
<gene>
    <name evidence="14" type="ORF">E9677_01790</name>
</gene>
<dbReference type="Pfam" id="PF01339">
    <property type="entry name" value="CheB_methylest"/>
    <property type="match status" value="1"/>
</dbReference>
<dbReference type="Gene3D" id="3.30.450.20">
    <property type="entry name" value="PAS domain"/>
    <property type="match status" value="2"/>
</dbReference>
<dbReference type="Pfam" id="PF08448">
    <property type="entry name" value="PAS_4"/>
    <property type="match status" value="1"/>
</dbReference>
<evidence type="ECO:0000256" key="5">
    <source>
        <dbReference type="ARBA" id="ARBA00022679"/>
    </source>
</evidence>
<feature type="domain" description="CheR-type methyltransferase" evidence="13">
    <location>
        <begin position="230"/>
        <end position="504"/>
    </location>
</feature>
<sequence length="1189" mass="130481">MTKMDPSGSQVPGHVHRSGGARPGAIGVVEDRSLSQELNLPVVGIGASAGGIEALGRFFDAMPVDNGCSFVVVLHLDPELESQLAQVLSAHTAMPVTQVTNGTVLAPDHIYVIAPATDLIVCNGMLHITEPSAKHGHPIDVLFTSLARDQGEKAIAVVLSGTGSNGTEGLRAVRAEGGMSLVQMPESAQFDGMPTSAILAGMADHILAPEAMPDAIIAYLRHGYTSHAGKIDTVSAASQATVTTILDVLRARGGYDFRGYKHSTLGRRIHRRLGLRNIDTLDQYLEELKANPKEVSTLAGDLMISVTGFFRDPDAWRVLGESVIGPIIAEREVGSSIRIWTAACATGEEAYSVAMLVTELAEACGKHFELKVFATDAQDENLRIAREGVYPSAALAAFPAKRINRFFEKQDSTFQVTKELRDMVVFASHNLLRDPPFSRLDLITCRNVLIYLNPDAQQRIISLCHFGLRPGGHLFLGNAETIGRQEELFDTSSKKWRIYRKRGAARPTSVGYPAPQKARGTQMIDKQLISPHETQLPAGELARRALLDRYAPASVLIDEKARVLYFHGTTRDYLEQPAGEPTRDLFMMARDGLAPALRAAIREANKATTSASVDAVLRDGSPGMPITITAVAVPGPPQGANFILISFTRAVPRPNLPPPPNNPSGEVASDREQVLLEELRAVRAELQATIEHQEATNEELKASSEEAISMNEELQSNNEELETSKEELQSFNEELNTVNSQLHYKISELQNTTNDLNNLLAGSETATVFLDENFCVRWFAPASKDLFDLSPSDIGRPIATFAQKFSDEHLLRDAEAVLKKLSTIEAEIRSHSGRWYSRRMLPYRTQDDRIAGVVITFHNITERKRDADAVNDARVYAETIVRTVQHPLLVLNRDLQVQTANTAFRELFAVFDEEPKGRLIFALGTGEWNNPPLRELLEKVLTQGDEIHNFEVQQEFRLTGLRTMLLTASRLPQEGGREELILVAIEDITDRRRAEQHREVLVGELNHRVKNTLAVVQSIATQTLSHASTVAEARGAFGARLLNLAQAHDFLTRENWDGADLVNIITDTVQPHAGGDRFRIEGEHVRLEPSASLAVSMAIHELCTNAAKYGALSTDAGHVDIVWELKGEGNDRRFILRWSETGGAPVNAPTRKGFGSRLIERALAMELGGTVVVEYEHSGVVCTIDAPMR</sequence>
<feature type="coiled-coil region" evidence="10">
    <location>
        <begin position="676"/>
        <end position="741"/>
    </location>
</feature>
<dbReference type="NCBIfam" id="TIGR00229">
    <property type="entry name" value="sensory_box"/>
    <property type="match status" value="1"/>
</dbReference>
<evidence type="ECO:0000256" key="8">
    <source>
        <dbReference type="ARBA" id="ARBA00022840"/>
    </source>
</evidence>
<evidence type="ECO:0000256" key="4">
    <source>
        <dbReference type="ARBA" id="ARBA00022553"/>
    </source>
</evidence>
<evidence type="ECO:0000256" key="1">
    <source>
        <dbReference type="ARBA" id="ARBA00000085"/>
    </source>
</evidence>
<keyword evidence="4" id="KW-0597">Phosphoprotein</keyword>
<dbReference type="InterPro" id="IPR035965">
    <property type="entry name" value="PAS-like_dom_sf"/>
</dbReference>
<dbReference type="PROSITE" id="PS50123">
    <property type="entry name" value="CHER"/>
    <property type="match status" value="1"/>
</dbReference>
<protein>
    <recommendedName>
        <fullName evidence="3">Blue-light-activated histidine kinase</fullName>
        <ecNumber evidence="2">2.7.13.3</ecNumber>
    </recommendedName>
</protein>
<evidence type="ECO:0000256" key="10">
    <source>
        <dbReference type="SAM" id="Coils"/>
    </source>
</evidence>
<dbReference type="Pfam" id="PF07536">
    <property type="entry name" value="HWE_HK"/>
    <property type="match status" value="1"/>
</dbReference>
<name>A0ABY2QZA6_9HYPH</name>
<dbReference type="InterPro" id="IPR029063">
    <property type="entry name" value="SAM-dependent_MTases_sf"/>
</dbReference>
<keyword evidence="10" id="KW-0175">Coiled coil</keyword>
<dbReference type="InterPro" id="IPR000780">
    <property type="entry name" value="CheR_MeTrfase"/>
</dbReference>
<evidence type="ECO:0000256" key="9">
    <source>
        <dbReference type="PROSITE-ProRule" id="PRU00050"/>
    </source>
</evidence>
<dbReference type="Pfam" id="PF03705">
    <property type="entry name" value="CheR_N"/>
    <property type="match status" value="1"/>
</dbReference>
<dbReference type="EMBL" id="STGT01000001">
    <property type="protein sequence ID" value="THV16758.1"/>
    <property type="molecule type" value="Genomic_DNA"/>
</dbReference>
<proteinExistence type="predicted"/>
<dbReference type="SUPFAM" id="SSF53335">
    <property type="entry name" value="S-adenosyl-L-methionine-dependent methyltransferases"/>
    <property type="match status" value="1"/>
</dbReference>
<dbReference type="SMART" id="SM00911">
    <property type="entry name" value="HWE_HK"/>
    <property type="match status" value="1"/>
</dbReference>
<comment type="catalytic activity">
    <reaction evidence="1">
        <text>ATP + protein L-histidine = ADP + protein N-phospho-L-histidine.</text>
        <dbReference type="EC" id="2.7.13.3"/>
    </reaction>
</comment>
<dbReference type="InterPro" id="IPR000673">
    <property type="entry name" value="Sig_transdc_resp-reg_Me-estase"/>
</dbReference>
<dbReference type="Proteomes" id="UP000309667">
    <property type="component" value="Unassembled WGS sequence"/>
</dbReference>
<evidence type="ECO:0000256" key="7">
    <source>
        <dbReference type="ARBA" id="ARBA00022777"/>
    </source>
</evidence>
<comment type="caution">
    <text evidence="9">Lacks conserved residue(s) required for the propagation of feature annotation.</text>
</comment>
<dbReference type="InterPro" id="IPR022641">
    <property type="entry name" value="CheR_N"/>
</dbReference>
<dbReference type="SUPFAM" id="SSF55785">
    <property type="entry name" value="PYP-like sensor domain (PAS domain)"/>
    <property type="match status" value="2"/>
</dbReference>
<keyword evidence="5" id="KW-0808">Transferase</keyword>
<dbReference type="CDD" id="cd00130">
    <property type="entry name" value="PAS"/>
    <property type="match status" value="2"/>
</dbReference>
<comment type="caution">
    <text evidence="14">The sequence shown here is derived from an EMBL/GenBank/DDBJ whole genome shotgun (WGS) entry which is preliminary data.</text>
</comment>
<dbReference type="Pfam" id="PF13596">
    <property type="entry name" value="PAS_10"/>
    <property type="match status" value="1"/>
</dbReference>
<dbReference type="InterPro" id="IPR035909">
    <property type="entry name" value="CheB_C"/>
</dbReference>
<dbReference type="InterPro" id="IPR013656">
    <property type="entry name" value="PAS_4"/>
</dbReference>
<dbReference type="PANTHER" id="PTHR24422:SF27">
    <property type="entry name" value="PROTEIN-GLUTAMATE O-METHYLTRANSFERASE"/>
    <property type="match status" value="1"/>
</dbReference>
<dbReference type="InterPro" id="IPR011102">
    <property type="entry name" value="Sig_transdc_His_kinase_HWE"/>
</dbReference>
<reference evidence="14 15" key="1">
    <citation type="submission" date="2019-04" db="EMBL/GenBank/DDBJ databases">
        <title>Genome sequence of strain 7209-2.</title>
        <authorList>
            <person name="Gao J."/>
            <person name="Sun J."/>
        </authorList>
    </citation>
    <scope>NUCLEOTIDE SEQUENCE [LARGE SCALE GENOMIC DNA]</scope>
    <source>
        <strain evidence="14 15">7209-2</strain>
    </source>
</reference>
<evidence type="ECO:0000259" key="13">
    <source>
        <dbReference type="PROSITE" id="PS50123"/>
    </source>
</evidence>
<accession>A0ABY2QZA6</accession>
<dbReference type="EC" id="2.7.13.3" evidence="2"/>
<dbReference type="RefSeq" id="WP_136556383.1">
    <property type="nucleotide sequence ID" value="NZ_STGT01000001.1"/>
</dbReference>
<organism evidence="14 15">
    <name type="scientific">Rhizobium rhizophilum</name>
    <dbReference type="NCBI Taxonomy" id="1850373"/>
    <lineage>
        <taxon>Bacteria</taxon>
        <taxon>Pseudomonadati</taxon>
        <taxon>Pseudomonadota</taxon>
        <taxon>Alphaproteobacteria</taxon>
        <taxon>Hyphomicrobiales</taxon>
        <taxon>Rhizobiaceae</taxon>
        <taxon>Rhizobium/Agrobacterium group</taxon>
        <taxon>Rhizobium</taxon>
    </lineage>
</organism>
<evidence type="ECO:0000313" key="14">
    <source>
        <dbReference type="EMBL" id="THV16758.1"/>
    </source>
</evidence>
<dbReference type="CDD" id="cd16434">
    <property type="entry name" value="CheB-CheR_fusion"/>
    <property type="match status" value="1"/>
</dbReference>
<dbReference type="InterPro" id="IPR050903">
    <property type="entry name" value="Bact_Chemotaxis_MeTrfase"/>
</dbReference>
<dbReference type="CDD" id="cd02440">
    <property type="entry name" value="AdoMet_MTases"/>
    <property type="match status" value="1"/>
</dbReference>
<evidence type="ECO:0000256" key="3">
    <source>
        <dbReference type="ARBA" id="ARBA00021740"/>
    </source>
</evidence>
<feature type="region of interest" description="Disordered" evidence="11">
    <location>
        <begin position="1"/>
        <end position="22"/>
    </location>
</feature>
<dbReference type="Gene3D" id="3.40.50.150">
    <property type="entry name" value="Vaccinia Virus protein VP39"/>
    <property type="match status" value="1"/>
</dbReference>
<dbReference type="SUPFAM" id="SSF52738">
    <property type="entry name" value="Methylesterase CheB, C-terminal domain"/>
    <property type="match status" value="1"/>
</dbReference>
<keyword evidence="15" id="KW-1185">Reference proteome</keyword>
<dbReference type="Pfam" id="PF01739">
    <property type="entry name" value="CheR"/>
    <property type="match status" value="1"/>
</dbReference>
<dbReference type="Gene3D" id="3.30.565.10">
    <property type="entry name" value="Histidine kinase-like ATPase, C-terminal domain"/>
    <property type="match status" value="1"/>
</dbReference>
<dbReference type="PANTHER" id="PTHR24422">
    <property type="entry name" value="CHEMOTAXIS PROTEIN METHYLTRANSFERASE"/>
    <property type="match status" value="1"/>
</dbReference>
<dbReference type="InterPro" id="IPR000014">
    <property type="entry name" value="PAS"/>
</dbReference>
<dbReference type="InterPro" id="IPR022642">
    <property type="entry name" value="CheR_C"/>
</dbReference>
<evidence type="ECO:0000256" key="6">
    <source>
        <dbReference type="ARBA" id="ARBA00022741"/>
    </source>
</evidence>
<dbReference type="SUPFAM" id="SSF47757">
    <property type="entry name" value="Chemotaxis receptor methyltransferase CheR, N-terminal domain"/>
    <property type="match status" value="1"/>
</dbReference>
<keyword evidence="8" id="KW-0067">ATP-binding</keyword>
<evidence type="ECO:0000313" key="15">
    <source>
        <dbReference type="Proteomes" id="UP000309667"/>
    </source>
</evidence>
<evidence type="ECO:0000259" key="12">
    <source>
        <dbReference type="PROSITE" id="PS50122"/>
    </source>
</evidence>
<dbReference type="PROSITE" id="PS50122">
    <property type="entry name" value="CHEB"/>
    <property type="match status" value="1"/>
</dbReference>
<evidence type="ECO:0000256" key="2">
    <source>
        <dbReference type="ARBA" id="ARBA00012438"/>
    </source>
</evidence>
<dbReference type="PRINTS" id="PR00996">
    <property type="entry name" value="CHERMTFRASE"/>
</dbReference>
<feature type="domain" description="CheB-type methylesterase" evidence="12">
    <location>
        <begin position="42"/>
        <end position="223"/>
    </location>
</feature>
<keyword evidence="6" id="KW-0547">Nucleotide-binding</keyword>
<keyword evidence="7" id="KW-0418">Kinase</keyword>
<dbReference type="Gene3D" id="3.40.50.180">
    <property type="entry name" value="Methylesterase CheB, C-terminal domain"/>
    <property type="match status" value="1"/>
</dbReference>
<evidence type="ECO:0000256" key="11">
    <source>
        <dbReference type="SAM" id="MobiDB-lite"/>
    </source>
</evidence>